<name>A0A6A1WLT1_9ROSI</name>
<evidence type="ECO:0000313" key="3">
    <source>
        <dbReference type="Proteomes" id="UP000516437"/>
    </source>
</evidence>
<dbReference type="OrthoDB" id="1938712at2759"/>
<feature type="domain" description="Integrase catalytic" evidence="1">
    <location>
        <begin position="29"/>
        <end position="134"/>
    </location>
</feature>
<sequence length="134" mass="15317">MKADIKPFVCECDTRQRNKSENLKPVGFLQPLPIPERAWVDISRDFIDGLPNSHGYTVFLVVVDKLNKYAHFLAISHPYTAVIIANKFTSHVLKLHGLPQTIVLDRDPIFLCIFWSKLFKLQGTTLARSLAYHP</sequence>
<reference evidence="2 3" key="1">
    <citation type="journal article" date="2019" name="Plant Biotechnol. J.">
        <title>The red bayberry genome and genetic basis of sex determination.</title>
        <authorList>
            <person name="Jia H.M."/>
            <person name="Jia H.J."/>
            <person name="Cai Q.L."/>
            <person name="Wang Y."/>
            <person name="Zhao H.B."/>
            <person name="Yang W.F."/>
            <person name="Wang G.Y."/>
            <person name="Li Y.H."/>
            <person name="Zhan D.L."/>
            <person name="Shen Y.T."/>
            <person name="Niu Q.F."/>
            <person name="Chang L."/>
            <person name="Qiu J."/>
            <person name="Zhao L."/>
            <person name="Xie H.B."/>
            <person name="Fu W.Y."/>
            <person name="Jin J."/>
            <person name="Li X.W."/>
            <person name="Jiao Y."/>
            <person name="Zhou C.C."/>
            <person name="Tu T."/>
            <person name="Chai C.Y."/>
            <person name="Gao J.L."/>
            <person name="Fan L.J."/>
            <person name="van de Weg E."/>
            <person name="Wang J.Y."/>
            <person name="Gao Z.S."/>
        </authorList>
    </citation>
    <scope>NUCLEOTIDE SEQUENCE [LARGE SCALE GENOMIC DNA]</scope>
    <source>
        <tissue evidence="2">Leaves</tissue>
    </source>
</reference>
<dbReference type="InterPro" id="IPR001584">
    <property type="entry name" value="Integrase_cat-core"/>
</dbReference>
<organism evidence="2 3">
    <name type="scientific">Morella rubra</name>
    <name type="common">Chinese bayberry</name>
    <dbReference type="NCBI Taxonomy" id="262757"/>
    <lineage>
        <taxon>Eukaryota</taxon>
        <taxon>Viridiplantae</taxon>
        <taxon>Streptophyta</taxon>
        <taxon>Embryophyta</taxon>
        <taxon>Tracheophyta</taxon>
        <taxon>Spermatophyta</taxon>
        <taxon>Magnoliopsida</taxon>
        <taxon>eudicotyledons</taxon>
        <taxon>Gunneridae</taxon>
        <taxon>Pentapetalae</taxon>
        <taxon>rosids</taxon>
        <taxon>fabids</taxon>
        <taxon>Fagales</taxon>
        <taxon>Myricaceae</taxon>
        <taxon>Morella</taxon>
    </lineage>
</organism>
<dbReference type="PROSITE" id="PS50994">
    <property type="entry name" value="INTEGRASE"/>
    <property type="match status" value="1"/>
</dbReference>
<dbReference type="GO" id="GO:0015074">
    <property type="term" value="P:DNA integration"/>
    <property type="evidence" value="ECO:0007669"/>
    <property type="project" value="InterPro"/>
</dbReference>
<dbReference type="PANTHER" id="PTHR35046:SF9">
    <property type="entry name" value="RNA-DIRECTED DNA POLYMERASE"/>
    <property type="match status" value="1"/>
</dbReference>
<dbReference type="EMBL" id="RXIC02000019">
    <property type="protein sequence ID" value="KAB1226275.1"/>
    <property type="molecule type" value="Genomic_DNA"/>
</dbReference>
<accession>A0A6A1WLT1</accession>
<comment type="caution">
    <text evidence="2">The sequence shown here is derived from an EMBL/GenBank/DDBJ whole genome shotgun (WGS) entry which is preliminary data.</text>
</comment>
<dbReference type="PANTHER" id="PTHR35046">
    <property type="entry name" value="ZINC KNUCKLE (CCHC-TYPE) FAMILY PROTEIN"/>
    <property type="match status" value="1"/>
</dbReference>
<dbReference type="Gene3D" id="3.30.420.10">
    <property type="entry name" value="Ribonuclease H-like superfamily/Ribonuclease H"/>
    <property type="match status" value="1"/>
</dbReference>
<dbReference type="AlphaFoldDB" id="A0A6A1WLT1"/>
<evidence type="ECO:0000259" key="1">
    <source>
        <dbReference type="PROSITE" id="PS50994"/>
    </source>
</evidence>
<gene>
    <name evidence="2" type="ORF">CJ030_MR1G003748</name>
</gene>
<proteinExistence type="predicted"/>
<keyword evidence="3" id="KW-1185">Reference proteome</keyword>
<dbReference type="Proteomes" id="UP000516437">
    <property type="component" value="Chromosome 1"/>
</dbReference>
<protein>
    <submittedName>
        <fullName evidence="2">Transposon Tf2-8 polyprotein</fullName>
    </submittedName>
</protein>
<evidence type="ECO:0000313" key="2">
    <source>
        <dbReference type="EMBL" id="KAB1226275.1"/>
    </source>
</evidence>
<dbReference type="GO" id="GO:0003676">
    <property type="term" value="F:nucleic acid binding"/>
    <property type="evidence" value="ECO:0007669"/>
    <property type="project" value="InterPro"/>
</dbReference>
<dbReference type="InterPro" id="IPR012337">
    <property type="entry name" value="RNaseH-like_sf"/>
</dbReference>
<dbReference type="InterPro" id="IPR036397">
    <property type="entry name" value="RNaseH_sf"/>
</dbReference>
<dbReference type="SUPFAM" id="SSF53098">
    <property type="entry name" value="Ribonuclease H-like"/>
    <property type="match status" value="1"/>
</dbReference>